<gene>
    <name evidence="5" type="ORF">UFOPK2648_00600</name>
    <name evidence="6" type="ORF">UFOPK2824_00964</name>
    <name evidence="7" type="ORF">UFOPK3037_00744</name>
    <name evidence="8" type="ORF">UFOPK3278_01288</name>
    <name evidence="3" type="ORF">UFOPK3406_00597</name>
    <name evidence="4" type="ORF">UFOPK3925_00983</name>
    <name evidence="9" type="ORF">UFOPK4097_00953</name>
</gene>
<evidence type="ECO:0000313" key="5">
    <source>
        <dbReference type="EMBL" id="CAB4706107.1"/>
    </source>
</evidence>
<name>A0A6J6Y5M9_9ZZZZ</name>
<sequence length="67" mass="7408">MFRFISSVATSTTEPFPSSTSFDSSKVNPGPLGGIVFLLLTIAVVLLLFSFNRHIKKVNFQQDDSEQ</sequence>
<feature type="transmembrane region" description="Helical" evidence="2">
    <location>
        <begin position="32"/>
        <end position="51"/>
    </location>
</feature>
<dbReference type="EMBL" id="CAEZYC010000024">
    <property type="protein sequence ID" value="CAB4706107.1"/>
    <property type="molecule type" value="Genomic_DNA"/>
</dbReference>
<evidence type="ECO:0000313" key="7">
    <source>
        <dbReference type="EMBL" id="CAB4802758.1"/>
    </source>
</evidence>
<dbReference type="EMBL" id="CAESAI010000010">
    <property type="protein sequence ID" value="CAB4336045.1"/>
    <property type="molecule type" value="Genomic_DNA"/>
</dbReference>
<dbReference type="EMBL" id="CAEZZD010000163">
    <property type="protein sequence ID" value="CAB4756384.1"/>
    <property type="molecule type" value="Genomic_DNA"/>
</dbReference>
<dbReference type="EMBL" id="CAESAD010000006">
    <property type="protein sequence ID" value="CAB4340955.1"/>
    <property type="molecule type" value="Genomic_DNA"/>
</dbReference>
<evidence type="ECO:0000313" key="4">
    <source>
        <dbReference type="EMBL" id="CAB4340955.1"/>
    </source>
</evidence>
<keyword evidence="2" id="KW-0472">Membrane</keyword>
<keyword evidence="2" id="KW-1133">Transmembrane helix</keyword>
<accession>A0A6J6Y5M9</accession>
<reference evidence="7" key="1">
    <citation type="submission" date="2020-05" db="EMBL/GenBank/DDBJ databases">
        <authorList>
            <person name="Chiriac C."/>
            <person name="Salcher M."/>
            <person name="Ghai R."/>
            <person name="Kavagutti S V."/>
        </authorList>
    </citation>
    <scope>NUCLEOTIDE SEQUENCE</scope>
</reference>
<feature type="region of interest" description="Disordered" evidence="1">
    <location>
        <begin position="1"/>
        <end position="28"/>
    </location>
</feature>
<dbReference type="EMBL" id="CAFBPK010000014">
    <property type="protein sequence ID" value="CAB5021298.1"/>
    <property type="molecule type" value="Genomic_DNA"/>
</dbReference>
<organism evidence="7">
    <name type="scientific">freshwater metagenome</name>
    <dbReference type="NCBI Taxonomy" id="449393"/>
    <lineage>
        <taxon>unclassified sequences</taxon>
        <taxon>metagenomes</taxon>
        <taxon>ecological metagenomes</taxon>
    </lineage>
</organism>
<evidence type="ECO:0000313" key="9">
    <source>
        <dbReference type="EMBL" id="CAB5021298.1"/>
    </source>
</evidence>
<proteinExistence type="predicted"/>
<feature type="compositionally biased region" description="Low complexity" evidence="1">
    <location>
        <begin position="10"/>
        <end position="25"/>
    </location>
</feature>
<dbReference type="AlphaFoldDB" id="A0A6J6Y5M9"/>
<evidence type="ECO:0000256" key="1">
    <source>
        <dbReference type="SAM" id="MobiDB-lite"/>
    </source>
</evidence>
<evidence type="ECO:0000313" key="6">
    <source>
        <dbReference type="EMBL" id="CAB4756384.1"/>
    </source>
</evidence>
<dbReference type="EMBL" id="CAFAAO010000008">
    <property type="protein sequence ID" value="CAB4802758.1"/>
    <property type="molecule type" value="Genomic_DNA"/>
</dbReference>
<dbReference type="EMBL" id="CAFBIX010000076">
    <property type="protein sequence ID" value="CAB4850656.1"/>
    <property type="molecule type" value="Genomic_DNA"/>
</dbReference>
<evidence type="ECO:0000313" key="8">
    <source>
        <dbReference type="EMBL" id="CAB4850656.1"/>
    </source>
</evidence>
<evidence type="ECO:0000256" key="2">
    <source>
        <dbReference type="SAM" id="Phobius"/>
    </source>
</evidence>
<keyword evidence="2" id="KW-0812">Transmembrane</keyword>
<evidence type="ECO:0000313" key="3">
    <source>
        <dbReference type="EMBL" id="CAB4336045.1"/>
    </source>
</evidence>
<protein>
    <submittedName>
        <fullName evidence="7">Unannotated protein</fullName>
    </submittedName>
</protein>